<comment type="caution">
    <text evidence="3">The sequence shown here is derived from an EMBL/GenBank/DDBJ whole genome shotgun (WGS) entry which is preliminary data.</text>
</comment>
<dbReference type="Proteomes" id="UP000270112">
    <property type="component" value="Unassembled WGS sequence"/>
</dbReference>
<name>A0A3N0IZM4_9ACTN</name>
<reference evidence="3" key="3">
    <citation type="journal article" date="2019" name="Microbiol. Resour. Announc.">
        <title>Draft Genome Sequences of Type Strains of Gordonibacter faecihominis, Paraeggerthella hongkongensis, Parvibacter caecicola,Slackia equolifaciens, Slackia faecicanis, and Slackia isoflavoniconvertens.</title>
        <authorList>
            <person name="Danylec N."/>
            <person name="Stoll D.A."/>
            <person name="Dotsch A."/>
            <person name="Huch M."/>
        </authorList>
    </citation>
    <scope>NUCLEOTIDE SEQUENCE</scope>
    <source>
        <strain evidence="3">DSM 16107</strain>
    </source>
</reference>
<gene>
    <name evidence="2" type="ORF">C1876_04475</name>
    <name evidence="3" type="ORF">DMP09_04760</name>
</gene>
<dbReference type="EMBL" id="PPTT01000005">
    <property type="protein sequence ID" value="RDB70487.1"/>
    <property type="molecule type" value="Genomic_DNA"/>
</dbReference>
<evidence type="ECO:0000259" key="1">
    <source>
        <dbReference type="Pfam" id="PF14397"/>
    </source>
</evidence>
<dbReference type="EMBL" id="QICC01000012">
    <property type="protein sequence ID" value="RNM42448.1"/>
    <property type="molecule type" value="Genomic_DNA"/>
</dbReference>
<dbReference type="Proteomes" id="UP000253817">
    <property type="component" value="Unassembled WGS sequence"/>
</dbReference>
<reference evidence="2 4" key="1">
    <citation type="journal article" date="2018" name="Elife">
        <title>Discovery and characterization of a prevalent human gut bacterial enzyme sufficient for the inactivation of a family of plant toxins.</title>
        <authorList>
            <person name="Koppel N."/>
            <person name="Bisanz J.E."/>
            <person name="Pandelia M.E."/>
            <person name="Turnbaugh P.J."/>
            <person name="Balskus E.P."/>
        </authorList>
    </citation>
    <scope>NUCLEOTIDE SEQUENCE [LARGE SCALE GENOMIC DNA]</scope>
    <source>
        <strain evidence="2 4">DSM 16107</strain>
    </source>
</reference>
<dbReference type="SUPFAM" id="SSF56059">
    <property type="entry name" value="Glutathione synthetase ATP-binding domain-like"/>
    <property type="match status" value="1"/>
</dbReference>
<keyword evidence="4" id="KW-1185">Reference proteome</keyword>
<evidence type="ECO:0000313" key="2">
    <source>
        <dbReference type="EMBL" id="RDB70487.1"/>
    </source>
</evidence>
<reference evidence="5" key="2">
    <citation type="submission" date="2018-05" db="EMBL/GenBank/DDBJ databases">
        <title>Genome Sequencing of selected type strains of the family Eggerthellaceae.</title>
        <authorList>
            <person name="Danylec N."/>
            <person name="Stoll D.A."/>
            <person name="Doetsch A."/>
            <person name="Huch M."/>
        </authorList>
    </citation>
    <scope>NUCLEOTIDE SEQUENCE [LARGE SCALE GENOMIC DNA]</scope>
    <source>
        <strain evidence="5">DSM 16107</strain>
    </source>
</reference>
<accession>A0A3N0IZM4</accession>
<dbReference type="AlphaFoldDB" id="A0A3N0IZM4"/>
<evidence type="ECO:0000313" key="5">
    <source>
        <dbReference type="Proteomes" id="UP000270112"/>
    </source>
</evidence>
<protein>
    <recommendedName>
        <fullName evidence="1">Alpha-L-glutamate ligase-related protein ATP-grasp domain-containing protein</fullName>
    </recommendedName>
</protein>
<evidence type="ECO:0000313" key="4">
    <source>
        <dbReference type="Proteomes" id="UP000253817"/>
    </source>
</evidence>
<organism evidence="3 5">
    <name type="scientific">Eggerthella sinensis</name>
    <dbReference type="NCBI Taxonomy" id="242230"/>
    <lineage>
        <taxon>Bacteria</taxon>
        <taxon>Bacillati</taxon>
        <taxon>Actinomycetota</taxon>
        <taxon>Coriobacteriia</taxon>
        <taxon>Eggerthellales</taxon>
        <taxon>Eggerthellaceae</taxon>
        <taxon>Eggerthella</taxon>
    </lineage>
</organism>
<dbReference type="InterPro" id="IPR039523">
    <property type="entry name" value="RimK-rel_E_lig_ATP-grasp"/>
</dbReference>
<dbReference type="Pfam" id="PF14397">
    <property type="entry name" value="ATPgrasp_ST"/>
    <property type="match status" value="1"/>
</dbReference>
<evidence type="ECO:0000313" key="3">
    <source>
        <dbReference type="EMBL" id="RNM42448.1"/>
    </source>
</evidence>
<proteinExistence type="predicted"/>
<sequence>MLFSTRLVWHLRARAGETMWNAVKRCVKIAKLSLLWLRRILFAPNHFDVNFFTKLRMNICGGYLADQYVLYDFKHNDRREYLSEFDWYRSRWINEPFDQMYNNKIICSEVLSRYITVPENLLMKNKGKIVSLCSDSADGYRTYGDVIKALSDEGALFMKPIAAGKGKDVFRLEKADGGIVVDGDLLTETEFVSFLESKDAWFLSKAVKQHPFLDEIYDKTTNTMRVITLRDPSTGTYKVFFAVLRIGTHETIPVDNGSRGGLVAMIDLETGELSEARSLHALGASQVHPDSGYQIQGAVVPDWPEVKDEILSLARRFPFAPFTAWDVLLTSQGVCIIEANTSSGVNIIQLWGPQKDNELGDFYRFHKVGHNYAAHDTPLYSRPFLTTNTKYSRNVFAIEHLGVILYGFRDSLQRSYRMAFEEADGGITAVCRNIFRSSMARRFSNGR</sequence>
<feature type="domain" description="Alpha-L-glutamate ligase-related protein ATP-grasp" evidence="1">
    <location>
        <begin position="101"/>
        <end position="350"/>
    </location>
</feature>